<organism evidence="1 2">
    <name type="scientific">Litchfieldia salsa</name>
    <dbReference type="NCBI Taxonomy" id="930152"/>
    <lineage>
        <taxon>Bacteria</taxon>
        <taxon>Bacillati</taxon>
        <taxon>Bacillota</taxon>
        <taxon>Bacilli</taxon>
        <taxon>Bacillales</taxon>
        <taxon>Bacillaceae</taxon>
        <taxon>Litchfieldia</taxon>
    </lineage>
</organism>
<evidence type="ECO:0000313" key="2">
    <source>
        <dbReference type="Proteomes" id="UP000199159"/>
    </source>
</evidence>
<evidence type="ECO:0008006" key="3">
    <source>
        <dbReference type="Google" id="ProtNLM"/>
    </source>
</evidence>
<proteinExistence type="predicted"/>
<dbReference type="EMBL" id="FNJU01000002">
    <property type="protein sequence ID" value="SDP31225.1"/>
    <property type="molecule type" value="Genomic_DNA"/>
</dbReference>
<sequence>MEYKMHVKEIDDYTDYPIDVLMGLTGLGKNTIEKLINEGKLTGIDKNGLTTINGKEFLEWSSSVNQTIDVEKTYYSKMKVDE</sequence>
<gene>
    <name evidence="1" type="ORF">SAMN05216565_102316</name>
</gene>
<reference evidence="2" key="1">
    <citation type="submission" date="2016-10" db="EMBL/GenBank/DDBJ databases">
        <authorList>
            <person name="Varghese N."/>
            <person name="Submissions S."/>
        </authorList>
    </citation>
    <scope>NUCLEOTIDE SEQUENCE [LARGE SCALE GENOMIC DNA]</scope>
    <source>
        <strain evidence="2">IBRC-M10078</strain>
    </source>
</reference>
<dbReference type="Proteomes" id="UP000199159">
    <property type="component" value="Unassembled WGS sequence"/>
</dbReference>
<keyword evidence="2" id="KW-1185">Reference proteome</keyword>
<dbReference type="OrthoDB" id="2679508at2"/>
<dbReference type="RefSeq" id="WP_090850717.1">
    <property type="nucleotide sequence ID" value="NZ_FNJU01000002.1"/>
</dbReference>
<accession>A0A1H0RP96</accession>
<evidence type="ECO:0000313" key="1">
    <source>
        <dbReference type="EMBL" id="SDP31225.1"/>
    </source>
</evidence>
<name>A0A1H0RP96_9BACI</name>
<dbReference type="AlphaFoldDB" id="A0A1H0RP96"/>
<protein>
    <recommendedName>
        <fullName evidence="3">Helix-turn-helix domain-containing protein</fullName>
    </recommendedName>
</protein>